<dbReference type="InterPro" id="IPR005017">
    <property type="entry name" value="OMPP1/FadL/TodX"/>
</dbReference>
<dbReference type="PANTHER" id="PTHR35093:SF8">
    <property type="entry name" value="OUTER MEMBRANE PROTEIN NMB0088-RELATED"/>
    <property type="match status" value="1"/>
</dbReference>
<dbReference type="Pfam" id="PF03349">
    <property type="entry name" value="Toluene_X"/>
    <property type="match status" value="1"/>
</dbReference>
<evidence type="ECO:0000256" key="6">
    <source>
        <dbReference type="ARBA" id="ARBA00023136"/>
    </source>
</evidence>
<feature type="signal peptide" evidence="8">
    <location>
        <begin position="1"/>
        <end position="26"/>
    </location>
</feature>
<keyword evidence="6" id="KW-0472">Membrane</keyword>
<evidence type="ECO:0000313" key="10">
    <source>
        <dbReference type="Proteomes" id="UP000054773"/>
    </source>
</evidence>
<dbReference type="SUPFAM" id="SSF56935">
    <property type="entry name" value="Porins"/>
    <property type="match status" value="1"/>
</dbReference>
<evidence type="ECO:0000256" key="5">
    <source>
        <dbReference type="ARBA" id="ARBA00022729"/>
    </source>
</evidence>
<evidence type="ECO:0000256" key="1">
    <source>
        <dbReference type="ARBA" id="ARBA00004571"/>
    </source>
</evidence>
<evidence type="ECO:0000313" key="9">
    <source>
        <dbReference type="EMBL" id="KTD00018.1"/>
    </source>
</evidence>
<protein>
    <submittedName>
        <fullName evidence="9">Long chain fatty acid transporter</fullName>
    </submittedName>
</protein>
<dbReference type="PANTHER" id="PTHR35093">
    <property type="entry name" value="OUTER MEMBRANE PROTEIN NMB0088-RELATED"/>
    <property type="match status" value="1"/>
</dbReference>
<comment type="subcellular location">
    <subcellularLocation>
        <location evidence="1">Cell outer membrane</location>
        <topology evidence="1">Multi-pass membrane protein</topology>
    </subcellularLocation>
</comment>
<reference evidence="9 10" key="1">
    <citation type="submission" date="2015-11" db="EMBL/GenBank/DDBJ databases">
        <title>Genomic analysis of 38 Legionella species identifies large and diverse effector repertoires.</title>
        <authorList>
            <person name="Burstein D."/>
            <person name="Amaro F."/>
            <person name="Zusman T."/>
            <person name="Lifshitz Z."/>
            <person name="Cohen O."/>
            <person name="Gilbert J.A."/>
            <person name="Pupko T."/>
            <person name="Shuman H.A."/>
            <person name="Segal G."/>
        </authorList>
    </citation>
    <scope>NUCLEOTIDE SEQUENCE [LARGE SCALE GENOMIC DNA]</scope>
    <source>
        <strain evidence="9 10">SE-32A-C8</strain>
    </source>
</reference>
<evidence type="ECO:0000256" key="3">
    <source>
        <dbReference type="ARBA" id="ARBA00022452"/>
    </source>
</evidence>
<dbReference type="RefSeq" id="WP_058525312.1">
    <property type="nucleotide sequence ID" value="NZ_CAAAHY010000004.1"/>
</dbReference>
<name>A0A0W0TW73_LEGER</name>
<dbReference type="Gene3D" id="2.40.160.60">
    <property type="entry name" value="Outer membrane protein transport protein (OMPP1/FadL/TodX)"/>
    <property type="match status" value="1"/>
</dbReference>
<dbReference type="GO" id="GO:0015483">
    <property type="term" value="F:long-chain fatty acid transporting porin activity"/>
    <property type="evidence" value="ECO:0007669"/>
    <property type="project" value="TreeGrafter"/>
</dbReference>
<evidence type="ECO:0000256" key="4">
    <source>
        <dbReference type="ARBA" id="ARBA00022692"/>
    </source>
</evidence>
<evidence type="ECO:0000256" key="7">
    <source>
        <dbReference type="ARBA" id="ARBA00023237"/>
    </source>
</evidence>
<proteinExistence type="inferred from homology"/>
<dbReference type="Proteomes" id="UP000054773">
    <property type="component" value="Unassembled WGS sequence"/>
</dbReference>
<evidence type="ECO:0000256" key="8">
    <source>
        <dbReference type="SAM" id="SignalP"/>
    </source>
</evidence>
<keyword evidence="7" id="KW-0998">Cell outer membrane</keyword>
<keyword evidence="4" id="KW-0812">Transmembrane</keyword>
<dbReference type="STRING" id="448.Lery_0126"/>
<evidence type="ECO:0000256" key="2">
    <source>
        <dbReference type="ARBA" id="ARBA00008163"/>
    </source>
</evidence>
<dbReference type="PATRIC" id="fig|448.7.peg.131"/>
<comment type="similarity">
    <text evidence="2">Belongs to the OmpP1/FadL family.</text>
</comment>
<keyword evidence="5 8" id="KW-0732">Signal</keyword>
<keyword evidence="3" id="KW-1134">Transmembrane beta strand</keyword>
<dbReference type="EMBL" id="LNYA01000001">
    <property type="protein sequence ID" value="KTD00018.1"/>
    <property type="molecule type" value="Genomic_DNA"/>
</dbReference>
<dbReference type="AlphaFoldDB" id="A0A0W0TW73"/>
<feature type="chain" id="PRO_5006913543" evidence="8">
    <location>
        <begin position="27"/>
        <end position="469"/>
    </location>
</feature>
<organism evidence="9 10">
    <name type="scientific">Legionella erythra</name>
    <dbReference type="NCBI Taxonomy" id="448"/>
    <lineage>
        <taxon>Bacteria</taxon>
        <taxon>Pseudomonadati</taxon>
        <taxon>Pseudomonadota</taxon>
        <taxon>Gammaproteobacteria</taxon>
        <taxon>Legionellales</taxon>
        <taxon>Legionellaceae</taxon>
        <taxon>Legionella</taxon>
    </lineage>
</organism>
<sequence>MKGMQKPMKSILSAAILSAMATGAHAAGFSLYTEGSAAATGNFAAGIAAEGYDASIGWYNPAGLVLIRDQQAVFGGVGVFPGAKLTGNTTFATVIAPGLTSTYRQSFSDIKGEVDAFVPSFHYALPLGDNATFGVSVTSPYGLATDWSTFYPTRYAATFTELITTNISPQIGGRITEHFALGAGVDLQYARVKFNSIIGAPAFLQFIGANPMLFDSYSYNKGDSFGTGFHVGALGMFNDNNTRIGLNYQSVMRHEFHGYSTLTGRLASGPALNNHNASFTSDILFSNPIELPDVVTLSGFHHLNDKVDLLASVVYTGWHTVRTIQLNNIAAFSLDLGRQVLVNSTSVENYDNAWRFAVGANYHVNDVFMIRVGGGYDETPTQDAFRTIRLPDADRWALSVGAHYQWRPNLGVDVGYTHLFADDVLINKTVTAGPGSTFNVNATGKARADLIGAQLVWMIDQPAPVRAGK</sequence>
<dbReference type="GO" id="GO:0009279">
    <property type="term" value="C:cell outer membrane"/>
    <property type="evidence" value="ECO:0007669"/>
    <property type="project" value="UniProtKB-SubCell"/>
</dbReference>
<gene>
    <name evidence="9" type="ORF">Lery_0126</name>
</gene>
<keyword evidence="10" id="KW-1185">Reference proteome</keyword>
<comment type="caution">
    <text evidence="9">The sequence shown here is derived from an EMBL/GenBank/DDBJ whole genome shotgun (WGS) entry which is preliminary data.</text>
</comment>
<accession>A0A0W0TW73</accession>